<feature type="domain" description="HTH luxR-type" evidence="2">
    <location>
        <begin position="719"/>
        <end position="784"/>
    </location>
</feature>
<reference evidence="3" key="1">
    <citation type="journal article" date="2013" name="Appl. Environ. Microbiol.">
        <title>Identification and Characterization of a Tetramethylpyrazine Catabolic Pathway in Rhodococcus jostii TMP1.</title>
        <authorList>
            <person name="Kutanovas S."/>
            <person name="Stankeviciute J."/>
            <person name="Urbelis G."/>
            <person name="Tauraite D."/>
            <person name="Rutkiene R."/>
            <person name="Meskys R."/>
        </authorList>
    </citation>
    <scope>NUCLEOTIDE SEQUENCE</scope>
    <source>
        <strain evidence="3">TMP1</strain>
    </source>
</reference>
<name>M1X5D9_9NOCA</name>
<dbReference type="SUPFAM" id="SSF46894">
    <property type="entry name" value="C-terminal effector domain of the bipartite response regulators"/>
    <property type="match status" value="1"/>
</dbReference>
<dbReference type="CDD" id="cd06170">
    <property type="entry name" value="LuxR_C_like"/>
    <property type="match status" value="1"/>
</dbReference>
<dbReference type="PRINTS" id="PR00038">
    <property type="entry name" value="HTHLUXR"/>
</dbReference>
<dbReference type="Gene3D" id="1.25.40.10">
    <property type="entry name" value="Tetratricopeptide repeat domain"/>
    <property type="match status" value="1"/>
</dbReference>
<proteinExistence type="predicted"/>
<evidence type="ECO:0000313" key="3">
    <source>
        <dbReference type="EMBL" id="CCN27362.1"/>
    </source>
</evidence>
<dbReference type="PROSITE" id="PS00622">
    <property type="entry name" value="HTH_LUXR_1"/>
    <property type="match status" value="1"/>
</dbReference>
<dbReference type="InterPro" id="IPR000792">
    <property type="entry name" value="Tscrpt_reg_LuxR_C"/>
</dbReference>
<dbReference type="Gene3D" id="3.40.50.300">
    <property type="entry name" value="P-loop containing nucleotide triphosphate hydrolases"/>
    <property type="match status" value="1"/>
</dbReference>
<dbReference type="PRINTS" id="PR00364">
    <property type="entry name" value="DISEASERSIST"/>
</dbReference>
<sequence length="787" mass="86192">MSIKKQPRNSNLPADVTSFVGRTDEMRRIRSVLSHARLLSLTGAGGVGKTRLARAVGADMHRAFRDGVWLIDLTTVPDGGFAEQAIRDAAPGPRNAASVEEQLADRESLLVLDNLDYVGADIGQRIADILAHCPDIRILTTTRSALGISGEYVLQVRPFAVAGNNNKGDSKSSDAVTLFRHRAQAVTGLGPVDWNDSELLELCSRLEGLPLAIELAALRTRSMSIREIIDGLKDRFRLLKGGPRDLPRRHRSLTALLQWSWDQCNLGEQRLWAYFSVFAGSATLDAIVAICGSTTATAHPAELVESLVQRSILVCEYDEGVSRFRMLDSMREFGLLMLSGEDRNPNSWQTNRVRSRHMEYYLGYAADAEKSWFGPNQRKSSTGVGKEIANIRVAFEHALDDSRTCGLAASVVADLWFYWIGCGHLHEGKIWAERAWTRVNERGVQSEARTLWTLGWILLITGEVDRADWCLRTCLASAGRENDSRSAAFATALLGAVHGFRGDAVAALASYQSAVDDARSRGDQMATAIFLYQQAEMYCVFGYFDQAEESCNQCAEICLNSGDRWCLAYMMWVRSLIHFMKGETESSGTLADEALSIMATVEDHLGVTLVGELLAWIATADGEFPKAAALLAATGAYWGTAGSPLMGFDRLHRHRETSMSRLTRELSNADVARATAEGLRAGVEGIPGLARPSHDELNTPSTLARKEQTHPSQSDVHDAYPGLAGLTNRERQIAGLIAQGMTNKQIASSLIISRRTVDTHVAHILAKCGAQRRSEIASLITSESVAR</sequence>
<dbReference type="SUPFAM" id="SSF52540">
    <property type="entry name" value="P-loop containing nucleoside triphosphate hydrolases"/>
    <property type="match status" value="1"/>
</dbReference>
<dbReference type="Pfam" id="PF00196">
    <property type="entry name" value="GerE"/>
    <property type="match status" value="1"/>
</dbReference>
<dbReference type="SMART" id="SM00421">
    <property type="entry name" value="HTH_LUXR"/>
    <property type="match status" value="1"/>
</dbReference>
<organism evidence="3">
    <name type="scientific">Rhodococcus sp. TMP1</name>
    <dbReference type="NCBI Taxonomy" id="1072366"/>
    <lineage>
        <taxon>Bacteria</taxon>
        <taxon>Bacillati</taxon>
        <taxon>Actinomycetota</taxon>
        <taxon>Actinomycetes</taxon>
        <taxon>Mycobacteriales</taxon>
        <taxon>Nocardiaceae</taxon>
        <taxon>Rhodococcus</taxon>
    </lineage>
</organism>
<dbReference type="GO" id="GO:0003677">
    <property type="term" value="F:DNA binding"/>
    <property type="evidence" value="ECO:0007669"/>
    <property type="project" value="InterPro"/>
</dbReference>
<dbReference type="GO" id="GO:0006355">
    <property type="term" value="P:regulation of DNA-templated transcription"/>
    <property type="evidence" value="ECO:0007669"/>
    <property type="project" value="InterPro"/>
</dbReference>
<dbReference type="InterPro" id="IPR016032">
    <property type="entry name" value="Sig_transdc_resp-reg_C-effctor"/>
</dbReference>
<evidence type="ECO:0000256" key="1">
    <source>
        <dbReference type="SAM" id="MobiDB-lite"/>
    </source>
</evidence>
<protein>
    <submittedName>
        <fullName evidence="3">Putative LuxR family transcriptional regulator</fullName>
    </submittedName>
</protein>
<dbReference type="InterPro" id="IPR036388">
    <property type="entry name" value="WH-like_DNA-bd_sf"/>
</dbReference>
<dbReference type="Gene3D" id="1.10.10.10">
    <property type="entry name" value="Winged helix-like DNA-binding domain superfamily/Winged helix DNA-binding domain"/>
    <property type="match status" value="1"/>
</dbReference>
<dbReference type="AlphaFoldDB" id="M1X5D9"/>
<dbReference type="EMBL" id="HF544504">
    <property type="protein sequence ID" value="CCN27362.1"/>
    <property type="molecule type" value="Genomic_DNA"/>
</dbReference>
<dbReference type="PANTHER" id="PTHR47691:SF3">
    <property type="entry name" value="HTH-TYPE TRANSCRIPTIONAL REGULATOR RV0890C-RELATED"/>
    <property type="match status" value="1"/>
</dbReference>
<gene>
    <name evidence="3" type="primary">tpdR</name>
</gene>
<accession>M1X5D9</accession>
<dbReference type="InterPro" id="IPR011990">
    <property type="entry name" value="TPR-like_helical_dom_sf"/>
</dbReference>
<dbReference type="InterPro" id="IPR027417">
    <property type="entry name" value="P-loop_NTPase"/>
</dbReference>
<dbReference type="PANTHER" id="PTHR47691">
    <property type="entry name" value="REGULATOR-RELATED"/>
    <property type="match status" value="1"/>
</dbReference>
<dbReference type="SUPFAM" id="SSF48452">
    <property type="entry name" value="TPR-like"/>
    <property type="match status" value="1"/>
</dbReference>
<dbReference type="PROSITE" id="PS50043">
    <property type="entry name" value="HTH_LUXR_2"/>
    <property type="match status" value="1"/>
</dbReference>
<feature type="region of interest" description="Disordered" evidence="1">
    <location>
        <begin position="685"/>
        <end position="716"/>
    </location>
</feature>
<evidence type="ECO:0000259" key="2">
    <source>
        <dbReference type="PROSITE" id="PS50043"/>
    </source>
</evidence>